<dbReference type="InterPro" id="IPR002355">
    <property type="entry name" value="Cu_oxidase_Cu_BS"/>
</dbReference>
<dbReference type="InterPro" id="IPR033138">
    <property type="entry name" value="Cu_oxidase_CS"/>
</dbReference>
<evidence type="ECO:0000313" key="21">
    <source>
        <dbReference type="Proteomes" id="UP001148018"/>
    </source>
</evidence>
<keyword evidence="12" id="KW-0406">Ion transport</keyword>
<dbReference type="GO" id="GO:0004322">
    <property type="term" value="F:ferroxidase activity"/>
    <property type="evidence" value="ECO:0007669"/>
    <property type="project" value="UniProtKB-EC"/>
</dbReference>
<gene>
    <name evidence="20" type="ORF">NHX12_010298</name>
</gene>
<keyword evidence="14" id="KW-1015">Disulfide bond</keyword>
<dbReference type="PANTHER" id="PTHR11709">
    <property type="entry name" value="MULTI-COPPER OXIDASE"/>
    <property type="match status" value="1"/>
</dbReference>
<comment type="caution">
    <text evidence="20">The sequence shown here is derived from an EMBL/GenBank/DDBJ whole genome shotgun (WGS) entry which is preliminary data.</text>
</comment>
<accession>A0A9Q0I970</accession>
<evidence type="ECO:0000256" key="10">
    <source>
        <dbReference type="ARBA" id="ARBA00022989"/>
    </source>
</evidence>
<keyword evidence="13" id="KW-0472">Membrane</keyword>
<dbReference type="GO" id="GO:0005886">
    <property type="term" value="C:plasma membrane"/>
    <property type="evidence" value="ECO:0007669"/>
    <property type="project" value="TreeGrafter"/>
</dbReference>
<reference evidence="20" key="1">
    <citation type="submission" date="2022-07" db="EMBL/GenBank/DDBJ databases">
        <title>Chromosome-level genome of Muraenolepis orangiensis.</title>
        <authorList>
            <person name="Kim J."/>
        </authorList>
    </citation>
    <scope>NUCLEOTIDE SEQUENCE</scope>
    <source>
        <strain evidence="20">KU_S4_2022</strain>
        <tissue evidence="20">Muscle</tissue>
    </source>
</reference>
<dbReference type="FunFam" id="2.60.40.420:FF:000009">
    <property type="entry name" value="Ceruloplasmin"/>
    <property type="match status" value="1"/>
</dbReference>
<dbReference type="PROSITE" id="PS00080">
    <property type="entry name" value="MULTICOPPER_OXIDASE2"/>
    <property type="match status" value="1"/>
</dbReference>
<evidence type="ECO:0000256" key="6">
    <source>
        <dbReference type="ARBA" id="ARBA00022692"/>
    </source>
</evidence>
<comment type="subcellular location">
    <subcellularLocation>
        <location evidence="2">Membrane</location>
        <topology evidence="2">Single-pass membrane protein</topology>
    </subcellularLocation>
</comment>
<keyword evidence="21" id="KW-1185">Reference proteome</keyword>
<keyword evidence="9" id="KW-0677">Repeat</keyword>
<dbReference type="Pfam" id="PF07732">
    <property type="entry name" value="Cu-oxidase_3"/>
    <property type="match status" value="3"/>
</dbReference>
<feature type="domain" description="Plastocyanin-like" evidence="19">
    <location>
        <begin position="100"/>
        <end position="206"/>
    </location>
</feature>
<evidence type="ECO:0000256" key="4">
    <source>
        <dbReference type="ARBA" id="ARBA00013107"/>
    </source>
</evidence>
<evidence type="ECO:0000313" key="20">
    <source>
        <dbReference type="EMBL" id="KAJ3589453.1"/>
    </source>
</evidence>
<feature type="domain" description="Plastocyanin-like" evidence="19">
    <location>
        <begin position="399"/>
        <end position="497"/>
    </location>
</feature>
<keyword evidence="5" id="KW-0813">Transport</keyword>
<evidence type="ECO:0000256" key="13">
    <source>
        <dbReference type="ARBA" id="ARBA00023136"/>
    </source>
</evidence>
<dbReference type="Proteomes" id="UP001148018">
    <property type="component" value="Unassembled WGS sequence"/>
</dbReference>
<evidence type="ECO:0000256" key="3">
    <source>
        <dbReference type="ARBA" id="ARBA00010609"/>
    </source>
</evidence>
<dbReference type="InterPro" id="IPR045087">
    <property type="entry name" value="Cu-oxidase_fam"/>
</dbReference>
<dbReference type="AlphaFoldDB" id="A0A9Q0I970"/>
<comment type="cofactor">
    <cofactor evidence="1">
        <name>Cu cation</name>
        <dbReference type="ChEBI" id="CHEBI:23378"/>
    </cofactor>
</comment>
<feature type="domain" description="Plastocyanin-like" evidence="19">
    <location>
        <begin position="725"/>
        <end position="820"/>
    </location>
</feature>
<evidence type="ECO:0000256" key="2">
    <source>
        <dbReference type="ARBA" id="ARBA00004167"/>
    </source>
</evidence>
<protein>
    <recommendedName>
        <fullName evidence="4">ferroxidase</fullName>
        <ecNumber evidence="4">1.16.3.1</ecNumber>
    </recommendedName>
</protein>
<dbReference type="Gene3D" id="2.60.40.420">
    <property type="entry name" value="Cupredoxins - blue copper proteins"/>
    <property type="match status" value="3"/>
</dbReference>
<dbReference type="EMBL" id="JANIIK010000115">
    <property type="protein sequence ID" value="KAJ3589453.1"/>
    <property type="molecule type" value="Genomic_DNA"/>
</dbReference>
<keyword evidence="6" id="KW-0812">Transmembrane</keyword>
<dbReference type="GO" id="GO:0005507">
    <property type="term" value="F:copper ion binding"/>
    <property type="evidence" value="ECO:0007669"/>
    <property type="project" value="InterPro"/>
</dbReference>
<evidence type="ECO:0000256" key="11">
    <source>
        <dbReference type="ARBA" id="ARBA00023002"/>
    </source>
</evidence>
<comment type="similarity">
    <text evidence="3">Belongs to the multicopper oxidase family.</text>
</comment>
<dbReference type="PROSITE" id="PS00079">
    <property type="entry name" value="MULTICOPPER_OXIDASE1"/>
    <property type="match status" value="2"/>
</dbReference>
<evidence type="ECO:0000259" key="18">
    <source>
        <dbReference type="Pfam" id="PF07731"/>
    </source>
</evidence>
<dbReference type="EC" id="1.16.3.1" evidence="4"/>
<dbReference type="PANTHER" id="PTHR11709:SF504">
    <property type="entry name" value="PLASTOCYANIN-LIKE DOMAIN-CONTAINING PROTEIN"/>
    <property type="match status" value="1"/>
</dbReference>
<evidence type="ECO:0000256" key="5">
    <source>
        <dbReference type="ARBA" id="ARBA00022448"/>
    </source>
</evidence>
<evidence type="ECO:0000259" key="19">
    <source>
        <dbReference type="Pfam" id="PF07732"/>
    </source>
</evidence>
<dbReference type="OrthoDB" id="2121828at2759"/>
<keyword evidence="8 17" id="KW-0732">Signal</keyword>
<feature type="signal peptide" evidence="17">
    <location>
        <begin position="1"/>
        <end position="23"/>
    </location>
</feature>
<dbReference type="GO" id="GO:0006826">
    <property type="term" value="P:iron ion transport"/>
    <property type="evidence" value="ECO:0007669"/>
    <property type="project" value="TreeGrafter"/>
</dbReference>
<name>A0A9Q0I970_9TELE</name>
<evidence type="ECO:0000256" key="9">
    <source>
        <dbReference type="ARBA" id="ARBA00022737"/>
    </source>
</evidence>
<evidence type="ECO:0000256" key="1">
    <source>
        <dbReference type="ARBA" id="ARBA00001935"/>
    </source>
</evidence>
<sequence>MLGTSGLLVCASLLLLLLMCARGEVRKRVYYIGIIEDSWDYAPSGRNLIKDVAIADDEDSAIFLEPLDGRIGSVYKKAMFRQYTDEAFTRQVPRPAWLGYLGPVIKAEVGNHIVVHLKNMASRNYSIHPHGVFYEKGDEGALYPDQSGGLAKKDDAVPPGGTYTYLWKVRPEFGPTEDDPNCMTWVYHSHVDAPRDIASGLIGALLTCKQGTLDLESELFTPPRNDVDQDLVLMFNVVDESLSWYLQDNMQVCCTGSKWVDMEDEEFMESNLMHAINGYMFGNLPDLVLCQHRTVSWHLFGMGNEVDIHSVYFHGGTVLDRGHRTDVLSLFPATFVTAEMVPSSLGRWLLSCQVNDHLRAGMQAFYMVNTCGDEQNPSMVPGVLREYYVAAEEVTWDYGPVLRGEVGDTIRVTFRNSASRNYSIQPHGLQVDHPGSEGGAAGPGSRVGPGETFVYTWRVLDGPSPSDPACIPYLYFSGTDAPKDTNSGLVGPLLVCKRGSLGTRGVQTDVDKEFFLLYSIMDENESWYIDSNTQQYSLLQPATEEAEDAIIETVNGLMYGNLEGLELCLGERVVWYTFGMGTEMDIHGVYFEGNNFQRQNTTRDTVSVFPHTTATLDMQPQSLGTFDVACRVTDHYSAGMRHHYQVGRCPGRNGTSVPFKATAVARYFISVEEIEWDYFPNATPSSVFVEGGDQRIGSRYKKAVYRAYTDETFDRPMIREEHLGILGPMIQAQVGEQIQITFRNNAKRPYSIHAHGIHKSSRFPALNPVQPGFITNIEWDIPKSSGPGPSDPDCITFAYFSPVDFIKDMYSGLLGPLVICRPGTLDTATRNRISPRKEFALLFLIFDENLSWYLDDNMAMYLQGAATPDLKDDDDFRESNKMHGINGLLYGNLRGLVMRTGQCVAWYLLGMGGEVDLHTVHFHAETFLYRTDQTHRADVFDLFPGTFQTVEMQVGNPGIWLLHCHVTDHIHAGMETTFTIVPDTNVVEAAAVRTRGSMASVVLSLCLLLMRR</sequence>
<dbReference type="FunFam" id="2.60.40.420:FF:000002">
    <property type="entry name" value="Hephaestin like 1"/>
    <property type="match status" value="1"/>
</dbReference>
<evidence type="ECO:0000256" key="15">
    <source>
        <dbReference type="ARBA" id="ARBA00023180"/>
    </source>
</evidence>
<keyword evidence="15" id="KW-0325">Glycoprotein</keyword>
<evidence type="ECO:0000256" key="14">
    <source>
        <dbReference type="ARBA" id="ARBA00023157"/>
    </source>
</evidence>
<dbReference type="InterPro" id="IPR011706">
    <property type="entry name" value="Cu-oxidase_C"/>
</dbReference>
<evidence type="ECO:0000256" key="16">
    <source>
        <dbReference type="SAM" id="MobiDB-lite"/>
    </source>
</evidence>
<keyword evidence="11" id="KW-0560">Oxidoreductase</keyword>
<evidence type="ECO:0000256" key="8">
    <source>
        <dbReference type="ARBA" id="ARBA00022729"/>
    </source>
</evidence>
<feature type="region of interest" description="Disordered" evidence="16">
    <location>
        <begin position="425"/>
        <end position="445"/>
    </location>
</feature>
<evidence type="ECO:0000256" key="17">
    <source>
        <dbReference type="SAM" id="SignalP"/>
    </source>
</evidence>
<feature type="domain" description="Plastocyanin-like" evidence="18">
    <location>
        <begin position="881"/>
        <end position="982"/>
    </location>
</feature>
<keyword evidence="7" id="KW-0479">Metal-binding</keyword>
<evidence type="ECO:0000256" key="7">
    <source>
        <dbReference type="ARBA" id="ARBA00022723"/>
    </source>
</evidence>
<dbReference type="InterPro" id="IPR008972">
    <property type="entry name" value="Cupredoxin"/>
</dbReference>
<feature type="compositionally biased region" description="Gly residues" evidence="16">
    <location>
        <begin position="436"/>
        <end position="445"/>
    </location>
</feature>
<keyword evidence="10" id="KW-1133">Transmembrane helix</keyword>
<dbReference type="InterPro" id="IPR011707">
    <property type="entry name" value="Cu-oxidase-like_N"/>
</dbReference>
<dbReference type="Pfam" id="PF07731">
    <property type="entry name" value="Cu-oxidase_2"/>
    <property type="match status" value="1"/>
</dbReference>
<feature type="chain" id="PRO_5040444291" description="ferroxidase" evidence="17">
    <location>
        <begin position="24"/>
        <end position="1012"/>
    </location>
</feature>
<dbReference type="SUPFAM" id="SSF49503">
    <property type="entry name" value="Cupredoxins"/>
    <property type="match status" value="6"/>
</dbReference>
<proteinExistence type="inferred from homology"/>
<evidence type="ECO:0000256" key="12">
    <source>
        <dbReference type="ARBA" id="ARBA00023065"/>
    </source>
</evidence>
<organism evidence="20 21">
    <name type="scientific">Muraenolepis orangiensis</name>
    <name type="common">Patagonian moray cod</name>
    <dbReference type="NCBI Taxonomy" id="630683"/>
    <lineage>
        <taxon>Eukaryota</taxon>
        <taxon>Metazoa</taxon>
        <taxon>Chordata</taxon>
        <taxon>Craniata</taxon>
        <taxon>Vertebrata</taxon>
        <taxon>Euteleostomi</taxon>
        <taxon>Actinopterygii</taxon>
        <taxon>Neopterygii</taxon>
        <taxon>Teleostei</taxon>
        <taxon>Neoteleostei</taxon>
        <taxon>Acanthomorphata</taxon>
        <taxon>Zeiogadaria</taxon>
        <taxon>Gadariae</taxon>
        <taxon>Gadiformes</taxon>
        <taxon>Muraenolepidoidei</taxon>
        <taxon>Muraenolepididae</taxon>
        <taxon>Muraenolepis</taxon>
    </lineage>
</organism>